<dbReference type="Proteomes" id="UP000800096">
    <property type="component" value="Unassembled WGS sequence"/>
</dbReference>
<reference evidence="3" key="1">
    <citation type="journal article" date="2020" name="Stud. Mycol.">
        <title>101 Dothideomycetes genomes: a test case for predicting lifestyles and emergence of pathogens.</title>
        <authorList>
            <person name="Haridas S."/>
            <person name="Albert R."/>
            <person name="Binder M."/>
            <person name="Bloem J."/>
            <person name="Labutti K."/>
            <person name="Salamov A."/>
            <person name="Andreopoulos B."/>
            <person name="Baker S."/>
            <person name="Barry K."/>
            <person name="Bills G."/>
            <person name="Bluhm B."/>
            <person name="Cannon C."/>
            <person name="Castanera R."/>
            <person name="Culley D."/>
            <person name="Daum C."/>
            <person name="Ezra D."/>
            <person name="Gonzalez J."/>
            <person name="Henrissat B."/>
            <person name="Kuo A."/>
            <person name="Liang C."/>
            <person name="Lipzen A."/>
            <person name="Lutzoni F."/>
            <person name="Magnuson J."/>
            <person name="Mondo S."/>
            <person name="Nolan M."/>
            <person name="Ohm R."/>
            <person name="Pangilinan J."/>
            <person name="Park H.-J."/>
            <person name="Ramirez L."/>
            <person name="Alfaro M."/>
            <person name="Sun H."/>
            <person name="Tritt A."/>
            <person name="Yoshinaga Y."/>
            <person name="Zwiers L.-H."/>
            <person name="Turgeon B."/>
            <person name="Goodwin S."/>
            <person name="Spatafora J."/>
            <person name="Crous P."/>
            <person name="Grigoriev I."/>
        </authorList>
    </citation>
    <scope>NUCLEOTIDE SEQUENCE</scope>
    <source>
        <strain evidence="3">HMLAC05119</strain>
    </source>
</reference>
<dbReference type="EMBL" id="ML979140">
    <property type="protein sequence ID" value="KAF1912558.1"/>
    <property type="molecule type" value="Genomic_DNA"/>
</dbReference>
<gene>
    <name evidence="3" type="ORF">BDU57DRAFT_590333</name>
</gene>
<dbReference type="Pfam" id="PF18271">
    <property type="entry name" value="GH131_N"/>
    <property type="match status" value="1"/>
</dbReference>
<feature type="domain" description="Glycoside hydrolase 131 catalytic N-terminal" evidence="2">
    <location>
        <begin position="39"/>
        <end position="295"/>
    </location>
</feature>
<evidence type="ECO:0000259" key="2">
    <source>
        <dbReference type="Pfam" id="PF18271"/>
    </source>
</evidence>
<evidence type="ECO:0000256" key="1">
    <source>
        <dbReference type="SAM" id="SignalP"/>
    </source>
</evidence>
<accession>A0A6A5QCI9</accession>
<feature type="chain" id="PRO_5025441128" description="Glycoside hydrolase 131 catalytic N-terminal domain-containing protein" evidence="1">
    <location>
        <begin position="18"/>
        <end position="302"/>
    </location>
</feature>
<dbReference type="AlphaFoldDB" id="A0A6A5QCI9"/>
<proteinExistence type="predicted"/>
<keyword evidence="4" id="KW-1185">Reference proteome</keyword>
<dbReference type="InterPro" id="IPR041524">
    <property type="entry name" value="GH131_N"/>
</dbReference>
<evidence type="ECO:0000313" key="3">
    <source>
        <dbReference type="EMBL" id="KAF1912558.1"/>
    </source>
</evidence>
<sequence length="302" mass="32250">MFAKSIVLLSITALVQGRSFRRQTCNDTYGYVAVNAASVAFDGRIKTNTTAADFDSSTGPYGPDFVKGQNLTFSKLVAFPEVEPSIFDAKVGAKAFEVQINDNSIFVPGNNIANAQTAVRRTELIPNGGDNTTTGIKTLHVSLRPSVEHPLNTSHEYSLVFLERADFSANLFMLRTGTLLGSNGTTKNDLVLQGNTATGTQTLFTTPFAAHAWTNVALQLDFTANTLQVFTSTANEPLVKATEPFPNDLSGNGAFHFGVNKNPTDPGADVLRQGFQPSGILEGVVYGGIFVEDTANATVTLS</sequence>
<evidence type="ECO:0000313" key="4">
    <source>
        <dbReference type="Proteomes" id="UP000800096"/>
    </source>
</evidence>
<name>A0A6A5QCI9_AMPQU</name>
<organism evidence="3 4">
    <name type="scientific">Ampelomyces quisqualis</name>
    <name type="common">Powdery mildew agent</name>
    <dbReference type="NCBI Taxonomy" id="50730"/>
    <lineage>
        <taxon>Eukaryota</taxon>
        <taxon>Fungi</taxon>
        <taxon>Dikarya</taxon>
        <taxon>Ascomycota</taxon>
        <taxon>Pezizomycotina</taxon>
        <taxon>Dothideomycetes</taxon>
        <taxon>Pleosporomycetidae</taxon>
        <taxon>Pleosporales</taxon>
        <taxon>Pleosporineae</taxon>
        <taxon>Phaeosphaeriaceae</taxon>
        <taxon>Ampelomyces</taxon>
    </lineage>
</organism>
<feature type="signal peptide" evidence="1">
    <location>
        <begin position="1"/>
        <end position="17"/>
    </location>
</feature>
<keyword evidence="1" id="KW-0732">Signal</keyword>
<dbReference type="PANTHER" id="PTHR34612:SF2">
    <property type="entry name" value="GLYCOSIDE HYDROLASE 131 CATALYTIC N-TERMINAL DOMAIN-CONTAINING PROTEIN"/>
    <property type="match status" value="1"/>
</dbReference>
<protein>
    <recommendedName>
        <fullName evidence="2">Glycoside hydrolase 131 catalytic N-terminal domain-containing protein</fullName>
    </recommendedName>
</protein>
<dbReference type="OrthoDB" id="5283326at2759"/>
<dbReference type="PANTHER" id="PTHR34612">
    <property type="entry name" value="GH131_N DOMAIN-CONTAINING PROTEIN"/>
    <property type="match status" value="1"/>
</dbReference>
<dbReference type="Gene3D" id="2.60.120.1160">
    <property type="match status" value="1"/>
</dbReference>